<accession>A0AAE0UBH8</accession>
<name>A0AAE0UBH8_SORBR</name>
<feature type="transmembrane region" description="Helical" evidence="7">
    <location>
        <begin position="104"/>
        <end position="127"/>
    </location>
</feature>
<dbReference type="PANTHER" id="PTHR10165:SF154">
    <property type="entry name" value="PAP2 DOMAIN PROTEIN (AFU_ORTHOLOGUE AFUA_1G09730)"/>
    <property type="match status" value="1"/>
</dbReference>
<evidence type="ECO:0000259" key="8">
    <source>
        <dbReference type="Pfam" id="PF01569"/>
    </source>
</evidence>
<keyword evidence="10" id="KW-1185">Reference proteome</keyword>
<protein>
    <submittedName>
        <fullName evidence="9">PAP2 superfamily-domain-containing protein</fullName>
    </submittedName>
</protein>
<dbReference type="AlphaFoldDB" id="A0AAE0UBH8"/>
<keyword evidence="4 7" id="KW-1133">Transmembrane helix</keyword>
<evidence type="ECO:0000256" key="3">
    <source>
        <dbReference type="ARBA" id="ARBA00022692"/>
    </source>
</evidence>
<evidence type="ECO:0000256" key="5">
    <source>
        <dbReference type="ARBA" id="ARBA00023136"/>
    </source>
</evidence>
<keyword evidence="3 7" id="KW-0812">Transmembrane</keyword>
<dbReference type="InterPro" id="IPR000326">
    <property type="entry name" value="PAP2/HPO"/>
</dbReference>
<reference evidence="9" key="2">
    <citation type="submission" date="2023-07" db="EMBL/GenBank/DDBJ databases">
        <authorList>
            <consortium name="Lawrence Berkeley National Laboratory"/>
            <person name="Haridas S."/>
            <person name="Hensen N."/>
            <person name="Bonometti L."/>
            <person name="Westerberg I."/>
            <person name="Brannstrom I.O."/>
            <person name="Guillou S."/>
            <person name="Cros-Aarteil S."/>
            <person name="Calhoun S."/>
            <person name="Kuo A."/>
            <person name="Mondo S."/>
            <person name="Pangilinan J."/>
            <person name="Riley R."/>
            <person name="LaButti K."/>
            <person name="Andreopoulos B."/>
            <person name="Lipzen A."/>
            <person name="Chen C."/>
            <person name="Yanf M."/>
            <person name="Daum C."/>
            <person name="Ng V."/>
            <person name="Clum A."/>
            <person name="Steindorff A."/>
            <person name="Ohm R."/>
            <person name="Martin F."/>
            <person name="Silar P."/>
            <person name="Natvig D."/>
            <person name="Lalanne C."/>
            <person name="Gautier V."/>
            <person name="Ament-velasquez S.L."/>
            <person name="Kruys A."/>
            <person name="Hutchinson M.I."/>
            <person name="Powell A.J."/>
            <person name="Barry K."/>
            <person name="Miller A.N."/>
            <person name="Grigoriev I.V."/>
            <person name="Debuchy R."/>
            <person name="Gladieux P."/>
            <person name="Thoren M.H."/>
            <person name="Johannesson H."/>
        </authorList>
    </citation>
    <scope>NUCLEOTIDE SEQUENCE</scope>
    <source>
        <strain evidence="9">FGSC 1904</strain>
    </source>
</reference>
<comment type="caution">
    <text evidence="9">The sequence shown here is derived from an EMBL/GenBank/DDBJ whole genome shotgun (WGS) entry which is preliminary data.</text>
</comment>
<evidence type="ECO:0000313" key="10">
    <source>
        <dbReference type="Proteomes" id="UP001281003"/>
    </source>
</evidence>
<dbReference type="CDD" id="cd03390">
    <property type="entry name" value="PAP2_containing_1_like"/>
    <property type="match status" value="1"/>
</dbReference>
<evidence type="ECO:0000256" key="1">
    <source>
        <dbReference type="ARBA" id="ARBA00004141"/>
    </source>
</evidence>
<evidence type="ECO:0000256" key="7">
    <source>
        <dbReference type="SAM" id="Phobius"/>
    </source>
</evidence>
<dbReference type="SUPFAM" id="SSF48317">
    <property type="entry name" value="Acid phosphatase/Vanadium-dependent haloperoxidase"/>
    <property type="match status" value="1"/>
</dbReference>
<feature type="compositionally biased region" description="Gly residues" evidence="6">
    <location>
        <begin position="451"/>
        <end position="462"/>
    </location>
</feature>
<comment type="similarity">
    <text evidence="2">Belongs to the PA-phosphatase related phosphoesterase family.</text>
</comment>
<keyword evidence="5 7" id="KW-0472">Membrane</keyword>
<feature type="transmembrane region" description="Helical" evidence="7">
    <location>
        <begin position="147"/>
        <end position="166"/>
    </location>
</feature>
<dbReference type="GO" id="GO:0016020">
    <property type="term" value="C:membrane"/>
    <property type="evidence" value="ECO:0007669"/>
    <property type="project" value="UniProtKB-SubCell"/>
</dbReference>
<sequence length="505" mass="54894">MPDDSEDLLIPPAHARSFSPTHTGYTQTSTTLMMDDLRHTRPGGPKKKKGGWVVAVSYVFDWVIIAVAGVIGYIIGKETPNKRHFSLYDPNISFPFTENETVPVWMATCISVIAPIFFIAVISLIFVPGNTVPRGTPKAMIWKRKLWELHIGWLGLALSIASAWLITNCMKNLYGKPRPDLLSRCQPDIANVAKYIVGGFANSSMNGQLVSADICTSTDKSKLDDGFRSYPSGHSSSAAAGLVYLSLFIASKFAITFPFLAAGPTVDASSYSAFPSRTRHNTGISMGGPESYEMASRGPGGAGSGRTYTGGSIGAIEEKRLAQHTRTVAAARRQAAAPPLYLLLICIIPWFASIFIASSRWFDFRHHGFDILFGYIIGLVSSFFAFRYYHLPISQGAGWAWGPRSRDKAFWAGVGSYSYATNRDVGEYYRAGDEEEALGPDSLDHSSSYGGRPGQLGRGNGTGLESSNVGPDQPGITGRKPSSLDVDEREQVDTTYRGAAHDNRI</sequence>
<evidence type="ECO:0000256" key="6">
    <source>
        <dbReference type="SAM" id="MobiDB-lite"/>
    </source>
</evidence>
<organism evidence="9 10">
    <name type="scientific">Sordaria brevicollis</name>
    <dbReference type="NCBI Taxonomy" id="83679"/>
    <lineage>
        <taxon>Eukaryota</taxon>
        <taxon>Fungi</taxon>
        <taxon>Dikarya</taxon>
        <taxon>Ascomycota</taxon>
        <taxon>Pezizomycotina</taxon>
        <taxon>Sordariomycetes</taxon>
        <taxon>Sordariomycetidae</taxon>
        <taxon>Sordariales</taxon>
        <taxon>Sordariaceae</taxon>
        <taxon>Sordaria</taxon>
    </lineage>
</organism>
<evidence type="ECO:0000256" key="2">
    <source>
        <dbReference type="ARBA" id="ARBA00008816"/>
    </source>
</evidence>
<feature type="domain" description="Phosphatidic acid phosphatase type 2/haloperoxidase" evidence="8">
    <location>
        <begin position="153"/>
        <end position="256"/>
    </location>
</feature>
<reference evidence="9" key="1">
    <citation type="journal article" date="2023" name="Mol. Phylogenet. Evol.">
        <title>Genome-scale phylogeny and comparative genomics of the fungal order Sordariales.</title>
        <authorList>
            <person name="Hensen N."/>
            <person name="Bonometti L."/>
            <person name="Westerberg I."/>
            <person name="Brannstrom I.O."/>
            <person name="Guillou S."/>
            <person name="Cros-Aarteil S."/>
            <person name="Calhoun S."/>
            <person name="Haridas S."/>
            <person name="Kuo A."/>
            <person name="Mondo S."/>
            <person name="Pangilinan J."/>
            <person name="Riley R."/>
            <person name="LaButti K."/>
            <person name="Andreopoulos B."/>
            <person name="Lipzen A."/>
            <person name="Chen C."/>
            <person name="Yan M."/>
            <person name="Daum C."/>
            <person name="Ng V."/>
            <person name="Clum A."/>
            <person name="Steindorff A."/>
            <person name="Ohm R.A."/>
            <person name="Martin F."/>
            <person name="Silar P."/>
            <person name="Natvig D.O."/>
            <person name="Lalanne C."/>
            <person name="Gautier V."/>
            <person name="Ament-Velasquez S.L."/>
            <person name="Kruys A."/>
            <person name="Hutchinson M.I."/>
            <person name="Powell A.J."/>
            <person name="Barry K."/>
            <person name="Miller A.N."/>
            <person name="Grigoriev I.V."/>
            <person name="Debuchy R."/>
            <person name="Gladieux P."/>
            <person name="Hiltunen Thoren M."/>
            <person name="Johannesson H."/>
        </authorList>
    </citation>
    <scope>NUCLEOTIDE SEQUENCE</scope>
    <source>
        <strain evidence="9">FGSC 1904</strain>
    </source>
</reference>
<feature type="region of interest" description="Disordered" evidence="6">
    <location>
        <begin position="440"/>
        <end position="505"/>
    </location>
</feature>
<dbReference type="PANTHER" id="PTHR10165">
    <property type="entry name" value="LIPID PHOSPHATE PHOSPHATASE"/>
    <property type="match status" value="1"/>
</dbReference>
<dbReference type="GO" id="GO:0006644">
    <property type="term" value="P:phospholipid metabolic process"/>
    <property type="evidence" value="ECO:0007669"/>
    <property type="project" value="InterPro"/>
</dbReference>
<dbReference type="EMBL" id="JAUTDP010000007">
    <property type="protein sequence ID" value="KAK3397645.1"/>
    <property type="molecule type" value="Genomic_DNA"/>
</dbReference>
<dbReference type="InterPro" id="IPR036938">
    <property type="entry name" value="PAP2/HPO_sf"/>
</dbReference>
<feature type="transmembrane region" description="Helical" evidence="7">
    <location>
        <begin position="340"/>
        <end position="359"/>
    </location>
</feature>
<dbReference type="InterPro" id="IPR043216">
    <property type="entry name" value="PAP-like"/>
</dbReference>
<dbReference type="GO" id="GO:0008195">
    <property type="term" value="F:phosphatidate phosphatase activity"/>
    <property type="evidence" value="ECO:0007669"/>
    <property type="project" value="TreeGrafter"/>
</dbReference>
<dbReference type="Gene3D" id="1.20.144.10">
    <property type="entry name" value="Phosphatidic acid phosphatase type 2/haloperoxidase"/>
    <property type="match status" value="2"/>
</dbReference>
<dbReference type="Proteomes" id="UP001281003">
    <property type="component" value="Unassembled WGS sequence"/>
</dbReference>
<dbReference type="Pfam" id="PF01569">
    <property type="entry name" value="PAP2"/>
    <property type="match status" value="1"/>
</dbReference>
<dbReference type="GO" id="GO:0046839">
    <property type="term" value="P:phospholipid dephosphorylation"/>
    <property type="evidence" value="ECO:0007669"/>
    <property type="project" value="TreeGrafter"/>
</dbReference>
<gene>
    <name evidence="9" type="ORF">B0T20DRAFT_479844</name>
</gene>
<feature type="region of interest" description="Disordered" evidence="6">
    <location>
        <begin position="1"/>
        <end position="25"/>
    </location>
</feature>
<feature type="transmembrane region" description="Helical" evidence="7">
    <location>
        <begin position="371"/>
        <end position="389"/>
    </location>
</feature>
<evidence type="ECO:0000256" key="4">
    <source>
        <dbReference type="ARBA" id="ARBA00022989"/>
    </source>
</evidence>
<comment type="subcellular location">
    <subcellularLocation>
        <location evidence="1">Membrane</location>
        <topology evidence="1">Multi-pass membrane protein</topology>
    </subcellularLocation>
</comment>
<feature type="transmembrane region" description="Helical" evidence="7">
    <location>
        <begin position="51"/>
        <end position="75"/>
    </location>
</feature>
<proteinExistence type="inferred from homology"/>
<evidence type="ECO:0000313" key="9">
    <source>
        <dbReference type="EMBL" id="KAK3397645.1"/>
    </source>
</evidence>
<feature type="transmembrane region" description="Helical" evidence="7">
    <location>
        <begin position="238"/>
        <end position="262"/>
    </location>
</feature>